<organism evidence="7 8">
    <name type="scientific">Effrenium voratum</name>
    <dbReference type="NCBI Taxonomy" id="2562239"/>
    <lineage>
        <taxon>Eukaryota</taxon>
        <taxon>Sar</taxon>
        <taxon>Alveolata</taxon>
        <taxon>Dinophyceae</taxon>
        <taxon>Suessiales</taxon>
        <taxon>Symbiodiniaceae</taxon>
        <taxon>Effrenium</taxon>
    </lineage>
</organism>
<keyword evidence="3 4" id="KW-0326">Glycosidase</keyword>
<dbReference type="EMBL" id="CAUJNA010003218">
    <property type="protein sequence ID" value="CAJ1396118.1"/>
    <property type="molecule type" value="Genomic_DNA"/>
</dbReference>
<evidence type="ECO:0000256" key="4">
    <source>
        <dbReference type="RuleBase" id="RU361153"/>
    </source>
</evidence>
<evidence type="ECO:0000313" key="8">
    <source>
        <dbReference type="Proteomes" id="UP001178507"/>
    </source>
</evidence>
<keyword evidence="8" id="KW-1185">Reference proteome</keyword>
<accession>A0AA36J075</accession>
<protein>
    <recommendedName>
        <fullName evidence="6">Glycoside hydrolase family 5 domain-containing protein</fullName>
    </recommendedName>
</protein>
<evidence type="ECO:0000256" key="1">
    <source>
        <dbReference type="ARBA" id="ARBA00005641"/>
    </source>
</evidence>
<dbReference type="Pfam" id="PF00150">
    <property type="entry name" value="Cellulase"/>
    <property type="match status" value="1"/>
</dbReference>
<dbReference type="InterPro" id="IPR001547">
    <property type="entry name" value="Glyco_hydro_5"/>
</dbReference>
<keyword evidence="2 4" id="KW-0378">Hydrolase</keyword>
<dbReference type="AlphaFoldDB" id="A0AA36J075"/>
<comment type="similarity">
    <text evidence="1 4">Belongs to the glycosyl hydrolase 5 (cellulase A) family.</text>
</comment>
<dbReference type="PROSITE" id="PS00659">
    <property type="entry name" value="GLYCOSYL_HYDROL_F5"/>
    <property type="match status" value="1"/>
</dbReference>
<dbReference type="PANTHER" id="PTHR31263:SF0">
    <property type="entry name" value="CELLULASE FAMILY PROTEIN (AFU_ORTHOLOGUE AFUA_5G14560)"/>
    <property type="match status" value="1"/>
</dbReference>
<dbReference type="InterPro" id="IPR018087">
    <property type="entry name" value="Glyco_hydro_5_CS"/>
</dbReference>
<name>A0AA36J075_9DINO</name>
<keyword evidence="5" id="KW-0732">Signal</keyword>
<dbReference type="Proteomes" id="UP001178507">
    <property type="component" value="Unassembled WGS sequence"/>
</dbReference>
<dbReference type="SUPFAM" id="SSF51445">
    <property type="entry name" value="(Trans)glycosidases"/>
    <property type="match status" value="1"/>
</dbReference>
<comment type="caution">
    <text evidence="7">The sequence shown here is derived from an EMBL/GenBank/DDBJ whole genome shotgun (WGS) entry which is preliminary data.</text>
</comment>
<sequence>MWKLVLPAFLRSASSSADLHCCFAPLNQPVVLACDQFSGDFISDVPFAFFGNVLPENRVCGADNVTTGGVQIEGHLSTACTGKRVCTIQWSEFSSLCSSCSELLLRWVCHSDSARHKSMSVSALRGPLRAQGNVLVNTLGQRVRLQGLNWPGMHITHVPFGLDRSPLLSIALRIRSLGFNVVRLTWDVNTVLSNPVVSTRLVAANPRLVGMRALEVMEEVFKALEQVGLAVWLDNHMLETDWCCSSNDCNGLWFNQDFSEEDWLEAWRTMARRSRPYPAVVGAGLKNEVRAVTTGLSWGQGAFCNASALDPRSPSELQNAVAPSWDSGPAQLQWLKAAERAGHAVLSENPSLVVSISGLDFATDLREAKNHLPNLPRDKFAFEGHSYSWQYFTRVDNVAIPGQLSGPFPAEEAKNRCKDLGTSCGGVTCTSEDSCELRSGQGSGPTRGATEARGQFSHVRRFEWDLSDFANRTDQWWGYLSKQGIAPVLVSEFGMATSWQADASASRWFEQLSKYIADLPGGFDWMYWTLNGEQSGGTSRHAGDTESFGVLNHCMTAPAGAAHIEALQSLMTERELLI</sequence>
<feature type="domain" description="Glycoside hydrolase family 5" evidence="6">
    <location>
        <begin position="149"/>
        <end position="532"/>
    </location>
</feature>
<evidence type="ECO:0000256" key="2">
    <source>
        <dbReference type="ARBA" id="ARBA00022801"/>
    </source>
</evidence>
<evidence type="ECO:0000313" key="7">
    <source>
        <dbReference type="EMBL" id="CAJ1396118.1"/>
    </source>
</evidence>
<feature type="signal peptide" evidence="5">
    <location>
        <begin position="1"/>
        <end position="15"/>
    </location>
</feature>
<proteinExistence type="inferred from homology"/>
<dbReference type="InterPro" id="IPR017853">
    <property type="entry name" value="GH"/>
</dbReference>
<evidence type="ECO:0000256" key="5">
    <source>
        <dbReference type="SAM" id="SignalP"/>
    </source>
</evidence>
<dbReference type="Gene3D" id="3.20.20.80">
    <property type="entry name" value="Glycosidases"/>
    <property type="match status" value="1"/>
</dbReference>
<reference evidence="7" key="1">
    <citation type="submission" date="2023-08" db="EMBL/GenBank/DDBJ databases">
        <authorList>
            <person name="Chen Y."/>
            <person name="Shah S."/>
            <person name="Dougan E. K."/>
            <person name="Thang M."/>
            <person name="Chan C."/>
        </authorList>
    </citation>
    <scope>NUCLEOTIDE SEQUENCE</scope>
</reference>
<dbReference type="GO" id="GO:0000272">
    <property type="term" value="P:polysaccharide catabolic process"/>
    <property type="evidence" value="ECO:0007669"/>
    <property type="project" value="InterPro"/>
</dbReference>
<gene>
    <name evidence="7" type="ORF">EVOR1521_LOCUS20395</name>
</gene>
<dbReference type="GO" id="GO:0004553">
    <property type="term" value="F:hydrolase activity, hydrolyzing O-glycosyl compounds"/>
    <property type="evidence" value="ECO:0007669"/>
    <property type="project" value="InterPro"/>
</dbReference>
<evidence type="ECO:0000259" key="6">
    <source>
        <dbReference type="Pfam" id="PF00150"/>
    </source>
</evidence>
<dbReference type="PANTHER" id="PTHR31263">
    <property type="entry name" value="CELLULASE FAMILY PROTEIN (AFU_ORTHOLOGUE AFUA_5G14560)"/>
    <property type="match status" value="1"/>
</dbReference>
<dbReference type="PROSITE" id="PS51257">
    <property type="entry name" value="PROKAR_LIPOPROTEIN"/>
    <property type="match status" value="1"/>
</dbReference>
<evidence type="ECO:0000256" key="3">
    <source>
        <dbReference type="ARBA" id="ARBA00023295"/>
    </source>
</evidence>
<feature type="chain" id="PRO_5041433724" description="Glycoside hydrolase family 5 domain-containing protein" evidence="5">
    <location>
        <begin position="16"/>
        <end position="578"/>
    </location>
</feature>